<feature type="region of interest" description="Disordered" evidence="1">
    <location>
        <begin position="1"/>
        <end position="49"/>
    </location>
</feature>
<organism evidence="2 3">
    <name type="scientific">Nephila pilipes</name>
    <name type="common">Giant wood spider</name>
    <name type="synonym">Nephila maculata</name>
    <dbReference type="NCBI Taxonomy" id="299642"/>
    <lineage>
        <taxon>Eukaryota</taxon>
        <taxon>Metazoa</taxon>
        <taxon>Ecdysozoa</taxon>
        <taxon>Arthropoda</taxon>
        <taxon>Chelicerata</taxon>
        <taxon>Arachnida</taxon>
        <taxon>Araneae</taxon>
        <taxon>Araneomorphae</taxon>
        <taxon>Entelegynae</taxon>
        <taxon>Araneoidea</taxon>
        <taxon>Nephilidae</taxon>
        <taxon>Nephila</taxon>
    </lineage>
</organism>
<evidence type="ECO:0000313" key="2">
    <source>
        <dbReference type="EMBL" id="GFT58181.1"/>
    </source>
</evidence>
<feature type="compositionally biased region" description="Polar residues" evidence="1">
    <location>
        <begin position="22"/>
        <end position="47"/>
    </location>
</feature>
<dbReference type="EMBL" id="BMAW01113652">
    <property type="protein sequence ID" value="GFT58181.1"/>
    <property type="molecule type" value="Genomic_DNA"/>
</dbReference>
<feature type="compositionally biased region" description="Polar residues" evidence="1">
    <location>
        <begin position="80"/>
        <end position="99"/>
    </location>
</feature>
<protein>
    <submittedName>
        <fullName evidence="2">Uncharacterized protein</fullName>
    </submittedName>
</protein>
<gene>
    <name evidence="2" type="ORF">NPIL_190331</name>
</gene>
<sequence length="114" mass="12814">MHLIPLSNNKTTKPSIDKSRITRQNHALKTSTKPAYSPRSKTQQLSKPVNGCTVLRSRDKLNVAALAYIQTNYKELHFQPQHQASQISSEPILSNTDPKVQSHHQQKTILQCSG</sequence>
<feature type="region of interest" description="Disordered" evidence="1">
    <location>
        <begin position="80"/>
        <end position="114"/>
    </location>
</feature>
<feature type="compositionally biased region" description="Polar residues" evidence="1">
    <location>
        <begin position="1"/>
        <end position="14"/>
    </location>
</feature>
<comment type="caution">
    <text evidence="2">The sequence shown here is derived from an EMBL/GenBank/DDBJ whole genome shotgun (WGS) entry which is preliminary data.</text>
</comment>
<keyword evidence="3" id="KW-1185">Reference proteome</keyword>
<name>A0A8X6PBT8_NEPPI</name>
<dbReference type="Proteomes" id="UP000887013">
    <property type="component" value="Unassembled WGS sequence"/>
</dbReference>
<reference evidence="2" key="1">
    <citation type="submission" date="2020-08" db="EMBL/GenBank/DDBJ databases">
        <title>Multicomponent nature underlies the extraordinary mechanical properties of spider dragline silk.</title>
        <authorList>
            <person name="Kono N."/>
            <person name="Nakamura H."/>
            <person name="Mori M."/>
            <person name="Yoshida Y."/>
            <person name="Ohtoshi R."/>
            <person name="Malay A.D."/>
            <person name="Moran D.A.P."/>
            <person name="Tomita M."/>
            <person name="Numata K."/>
            <person name="Arakawa K."/>
        </authorList>
    </citation>
    <scope>NUCLEOTIDE SEQUENCE</scope>
</reference>
<proteinExistence type="predicted"/>
<evidence type="ECO:0000313" key="3">
    <source>
        <dbReference type="Proteomes" id="UP000887013"/>
    </source>
</evidence>
<accession>A0A8X6PBT8</accession>
<evidence type="ECO:0000256" key="1">
    <source>
        <dbReference type="SAM" id="MobiDB-lite"/>
    </source>
</evidence>
<dbReference type="AlphaFoldDB" id="A0A8X6PBT8"/>